<keyword evidence="2" id="KW-1185">Reference proteome</keyword>
<proteinExistence type="predicted"/>
<accession>A0A1Y2HXY5</accession>
<gene>
    <name evidence="1" type="ORF">BCR44DRAFT_1496422</name>
</gene>
<evidence type="ECO:0000313" key="2">
    <source>
        <dbReference type="Proteomes" id="UP000193411"/>
    </source>
</evidence>
<dbReference type="AlphaFoldDB" id="A0A1Y2HXY5"/>
<dbReference type="Proteomes" id="UP000193411">
    <property type="component" value="Unassembled WGS sequence"/>
</dbReference>
<name>A0A1Y2HXY5_9FUNG</name>
<sequence length="149" mass="16143">MHIRQANQLHGRANAVCIQGRPRMGITKNLSVDKGANNDAFATIAAVIFPPDASIILVDAAQHPHVLVPDRMASKVIVRLDREASRVRFPGFPRSGKEWDSRLLPLPLLPLEASQGGHGPGSIRAPRAVNGKWQIGTKFTTSLVSLPYA</sequence>
<protein>
    <submittedName>
        <fullName evidence="1">Uncharacterized protein</fullName>
    </submittedName>
</protein>
<evidence type="ECO:0000313" key="1">
    <source>
        <dbReference type="EMBL" id="ORZ39487.1"/>
    </source>
</evidence>
<reference evidence="1 2" key="1">
    <citation type="submission" date="2016-07" db="EMBL/GenBank/DDBJ databases">
        <title>Pervasive Adenine N6-methylation of Active Genes in Fungi.</title>
        <authorList>
            <consortium name="DOE Joint Genome Institute"/>
            <person name="Mondo S.J."/>
            <person name="Dannebaum R.O."/>
            <person name="Kuo R.C."/>
            <person name="Labutti K."/>
            <person name="Haridas S."/>
            <person name="Kuo A."/>
            <person name="Salamov A."/>
            <person name="Ahrendt S.R."/>
            <person name="Lipzen A."/>
            <person name="Sullivan W."/>
            <person name="Andreopoulos W.B."/>
            <person name="Clum A."/>
            <person name="Lindquist E."/>
            <person name="Daum C."/>
            <person name="Ramamoorthy G.K."/>
            <person name="Gryganskyi A."/>
            <person name="Culley D."/>
            <person name="Magnuson J.K."/>
            <person name="James T.Y."/>
            <person name="O'Malley M.A."/>
            <person name="Stajich J.E."/>
            <person name="Spatafora J.W."/>
            <person name="Visel A."/>
            <person name="Grigoriev I.V."/>
        </authorList>
    </citation>
    <scope>NUCLEOTIDE SEQUENCE [LARGE SCALE GENOMIC DNA]</scope>
    <source>
        <strain evidence="1 2">PL171</strain>
    </source>
</reference>
<organism evidence="1 2">
    <name type="scientific">Catenaria anguillulae PL171</name>
    <dbReference type="NCBI Taxonomy" id="765915"/>
    <lineage>
        <taxon>Eukaryota</taxon>
        <taxon>Fungi</taxon>
        <taxon>Fungi incertae sedis</taxon>
        <taxon>Blastocladiomycota</taxon>
        <taxon>Blastocladiomycetes</taxon>
        <taxon>Blastocladiales</taxon>
        <taxon>Catenariaceae</taxon>
        <taxon>Catenaria</taxon>
    </lineage>
</organism>
<dbReference type="EMBL" id="MCFL01000005">
    <property type="protein sequence ID" value="ORZ39487.1"/>
    <property type="molecule type" value="Genomic_DNA"/>
</dbReference>
<comment type="caution">
    <text evidence="1">The sequence shown here is derived from an EMBL/GenBank/DDBJ whole genome shotgun (WGS) entry which is preliminary data.</text>
</comment>